<feature type="region of interest" description="Disordered" evidence="1">
    <location>
        <begin position="59"/>
        <end position="78"/>
    </location>
</feature>
<gene>
    <name evidence="2" type="ORF">SNAT2548_LOCUS2767</name>
</gene>
<name>A0A812I3C8_9DINO</name>
<sequence>MQKGAGTSPEKRTCSEASAFGPFGSQMSKVAIFSGMVYTVAWKAGAFLPRLTQKDSTELTGPACTRARSPRSCQQPDHSDQWRIEAVPRLCLVALGHRHFEAL</sequence>
<comment type="caution">
    <text evidence="2">The sequence shown here is derived from an EMBL/GenBank/DDBJ whole genome shotgun (WGS) entry which is preliminary data.</text>
</comment>
<evidence type="ECO:0000313" key="3">
    <source>
        <dbReference type="Proteomes" id="UP000604046"/>
    </source>
</evidence>
<dbReference type="Proteomes" id="UP000604046">
    <property type="component" value="Unassembled WGS sequence"/>
</dbReference>
<accession>A0A812I3C8</accession>
<organism evidence="2 3">
    <name type="scientific">Symbiodinium natans</name>
    <dbReference type="NCBI Taxonomy" id="878477"/>
    <lineage>
        <taxon>Eukaryota</taxon>
        <taxon>Sar</taxon>
        <taxon>Alveolata</taxon>
        <taxon>Dinophyceae</taxon>
        <taxon>Suessiales</taxon>
        <taxon>Symbiodiniaceae</taxon>
        <taxon>Symbiodinium</taxon>
    </lineage>
</organism>
<evidence type="ECO:0000313" key="2">
    <source>
        <dbReference type="EMBL" id="CAE6973025.1"/>
    </source>
</evidence>
<protein>
    <submittedName>
        <fullName evidence="2">Uncharacterized protein</fullName>
    </submittedName>
</protein>
<dbReference type="EMBL" id="CAJNDS010000166">
    <property type="protein sequence ID" value="CAE6973025.1"/>
    <property type="molecule type" value="Genomic_DNA"/>
</dbReference>
<dbReference type="AlphaFoldDB" id="A0A812I3C8"/>
<keyword evidence="3" id="KW-1185">Reference proteome</keyword>
<reference evidence="2" key="1">
    <citation type="submission" date="2021-02" db="EMBL/GenBank/DDBJ databases">
        <authorList>
            <person name="Dougan E. K."/>
            <person name="Rhodes N."/>
            <person name="Thang M."/>
            <person name="Chan C."/>
        </authorList>
    </citation>
    <scope>NUCLEOTIDE SEQUENCE</scope>
</reference>
<evidence type="ECO:0000256" key="1">
    <source>
        <dbReference type="SAM" id="MobiDB-lite"/>
    </source>
</evidence>
<proteinExistence type="predicted"/>